<keyword evidence="7 9" id="KW-0472">Membrane</keyword>
<dbReference type="Pfam" id="PF00571">
    <property type="entry name" value="CBS"/>
    <property type="match status" value="2"/>
</dbReference>
<keyword evidence="3 9" id="KW-0812">Transmembrane</keyword>
<dbReference type="PROSITE" id="PS51846">
    <property type="entry name" value="CNNM"/>
    <property type="match status" value="1"/>
</dbReference>
<dbReference type="GO" id="GO:0006310">
    <property type="term" value="P:DNA recombination"/>
    <property type="evidence" value="ECO:0007669"/>
    <property type="project" value="InterPro"/>
</dbReference>
<dbReference type="GO" id="GO:0050660">
    <property type="term" value="F:flavin adenine dinucleotide binding"/>
    <property type="evidence" value="ECO:0007669"/>
    <property type="project" value="InterPro"/>
</dbReference>
<dbReference type="InterPro" id="IPR038763">
    <property type="entry name" value="DHH_sf"/>
</dbReference>
<dbReference type="Pfam" id="PF03471">
    <property type="entry name" value="CorC_HlyC"/>
    <property type="match status" value="1"/>
</dbReference>
<evidence type="ECO:0000256" key="1">
    <source>
        <dbReference type="ARBA" id="ARBA00004141"/>
    </source>
</evidence>
<evidence type="ECO:0000259" key="12">
    <source>
        <dbReference type="PROSITE" id="PS51846"/>
    </source>
</evidence>
<dbReference type="InterPro" id="IPR016169">
    <property type="entry name" value="FAD-bd_PCMH_sub2"/>
</dbReference>
<reference evidence="13" key="3">
    <citation type="submission" date="2023-05" db="EMBL/GenBank/DDBJ databases">
        <authorList>
            <person name="Smith C.H."/>
        </authorList>
    </citation>
    <scope>NUCLEOTIDE SEQUENCE</scope>
    <source>
        <strain evidence="13">CHS0354</strain>
        <tissue evidence="13">Mantle</tissue>
    </source>
</reference>
<dbReference type="NCBIfam" id="TIGR00644">
    <property type="entry name" value="recJ"/>
    <property type="match status" value="1"/>
</dbReference>
<evidence type="ECO:0000256" key="3">
    <source>
        <dbReference type="ARBA" id="ARBA00022692"/>
    </source>
</evidence>
<evidence type="ECO:0000256" key="9">
    <source>
        <dbReference type="PROSITE-ProRule" id="PRU01193"/>
    </source>
</evidence>
<reference evidence="13" key="1">
    <citation type="journal article" date="2021" name="Genome Biol. Evol.">
        <title>A High-Quality Reference Genome for a Parasitic Bivalve with Doubly Uniparental Inheritance (Bivalvia: Unionida).</title>
        <authorList>
            <person name="Smith C.H."/>
        </authorList>
    </citation>
    <scope>NUCLEOTIDE SEQUENCE</scope>
    <source>
        <strain evidence="13">CHS0354</strain>
    </source>
</reference>
<comment type="subcellular location">
    <subcellularLocation>
        <location evidence="1">Membrane</location>
        <topology evidence="1">Multi-pass membrane protein</topology>
    </subcellularLocation>
</comment>
<keyword evidence="14" id="KW-1185">Reference proteome</keyword>
<evidence type="ECO:0000313" key="14">
    <source>
        <dbReference type="Proteomes" id="UP001195483"/>
    </source>
</evidence>
<dbReference type="PANTHER" id="PTHR30255">
    <property type="entry name" value="SINGLE-STRANDED-DNA-SPECIFIC EXONUCLEASE RECJ"/>
    <property type="match status" value="1"/>
</dbReference>
<dbReference type="GO" id="GO:0008409">
    <property type="term" value="F:5'-3' exonuclease activity"/>
    <property type="evidence" value="ECO:0007669"/>
    <property type="project" value="InterPro"/>
</dbReference>
<evidence type="ECO:0000259" key="11">
    <source>
        <dbReference type="PROSITE" id="PS51371"/>
    </source>
</evidence>
<comment type="similarity">
    <text evidence="2">Belongs to the ACDP family.</text>
</comment>
<evidence type="ECO:0000256" key="7">
    <source>
        <dbReference type="ARBA" id="ARBA00023136"/>
    </source>
</evidence>
<dbReference type="GO" id="GO:0006281">
    <property type="term" value="P:DNA repair"/>
    <property type="evidence" value="ECO:0007669"/>
    <property type="project" value="InterPro"/>
</dbReference>
<evidence type="ECO:0000313" key="13">
    <source>
        <dbReference type="EMBL" id="KAK3582574.1"/>
    </source>
</evidence>
<dbReference type="Pfam" id="PF02272">
    <property type="entry name" value="DHHA1"/>
    <property type="match status" value="1"/>
</dbReference>
<dbReference type="PANTHER" id="PTHR30255:SF2">
    <property type="entry name" value="SINGLE-STRANDED-DNA-SPECIFIC EXONUCLEASE RECJ"/>
    <property type="match status" value="1"/>
</dbReference>
<keyword evidence="4" id="KW-0677">Repeat</keyword>
<feature type="domain" description="CBS" evidence="11">
    <location>
        <begin position="788"/>
        <end position="848"/>
    </location>
</feature>
<keyword evidence="6 8" id="KW-0129">CBS domain</keyword>
<evidence type="ECO:0000256" key="2">
    <source>
        <dbReference type="ARBA" id="ARBA00010484"/>
    </source>
</evidence>
<feature type="transmembrane region" description="Helical" evidence="10">
    <location>
        <begin position="564"/>
        <end position="587"/>
    </location>
</feature>
<dbReference type="InterPro" id="IPR051673">
    <property type="entry name" value="SSDNA_exonuclease_RecJ"/>
</dbReference>
<dbReference type="Proteomes" id="UP001195483">
    <property type="component" value="Unassembled WGS sequence"/>
</dbReference>
<dbReference type="SUPFAM" id="SSF64182">
    <property type="entry name" value="DHH phosphoesterases"/>
    <property type="match status" value="1"/>
</dbReference>
<keyword evidence="5 9" id="KW-1133">Transmembrane helix</keyword>
<dbReference type="InterPro" id="IPR046342">
    <property type="entry name" value="CBS_dom_sf"/>
</dbReference>
<dbReference type="Pfam" id="PF01368">
    <property type="entry name" value="DHH"/>
    <property type="match status" value="1"/>
</dbReference>
<evidence type="ECO:0000256" key="4">
    <source>
        <dbReference type="ARBA" id="ARBA00022737"/>
    </source>
</evidence>
<evidence type="ECO:0000256" key="6">
    <source>
        <dbReference type="ARBA" id="ARBA00023122"/>
    </source>
</evidence>
<dbReference type="Gene3D" id="3.10.580.10">
    <property type="entry name" value="CBS-domain"/>
    <property type="match status" value="1"/>
</dbReference>
<feature type="transmembrane region" description="Helical" evidence="10">
    <location>
        <begin position="607"/>
        <end position="625"/>
    </location>
</feature>
<evidence type="ECO:0000256" key="5">
    <source>
        <dbReference type="ARBA" id="ARBA00022989"/>
    </source>
</evidence>
<dbReference type="InterPro" id="IPR004610">
    <property type="entry name" value="RecJ"/>
</dbReference>
<dbReference type="InterPro" id="IPR002550">
    <property type="entry name" value="CNNM"/>
</dbReference>
<evidence type="ECO:0000256" key="8">
    <source>
        <dbReference type="PROSITE-ProRule" id="PRU00703"/>
    </source>
</evidence>
<accession>A0AAE0S002</accession>
<dbReference type="SMART" id="SM00116">
    <property type="entry name" value="CBS"/>
    <property type="match status" value="2"/>
</dbReference>
<dbReference type="Gene3D" id="3.30.465.10">
    <property type="match status" value="1"/>
</dbReference>
<feature type="domain" description="CNNM transmembrane" evidence="12">
    <location>
        <begin position="533"/>
        <end position="709"/>
    </location>
</feature>
<dbReference type="InterPro" id="IPR003156">
    <property type="entry name" value="DHHA1_dom"/>
</dbReference>
<gene>
    <name evidence="13" type="ORF">CHS0354_024128</name>
</gene>
<reference evidence="13" key="2">
    <citation type="journal article" date="2021" name="Genome Biol. Evol.">
        <title>Developing a high-quality reference genome for a parasitic bivalve with doubly uniparental inheritance (Bivalvia: Unionida).</title>
        <authorList>
            <person name="Smith C.H."/>
        </authorList>
    </citation>
    <scope>NUCLEOTIDE SEQUENCE</scope>
    <source>
        <strain evidence="13">CHS0354</strain>
        <tissue evidence="13">Mantle</tissue>
    </source>
</reference>
<feature type="domain" description="CBS" evidence="11">
    <location>
        <begin position="727"/>
        <end position="786"/>
    </location>
</feature>
<dbReference type="GO" id="GO:0003676">
    <property type="term" value="F:nucleic acid binding"/>
    <property type="evidence" value="ECO:0007669"/>
    <property type="project" value="InterPro"/>
</dbReference>
<comment type="caution">
    <text evidence="13">The sequence shown here is derived from an EMBL/GenBank/DDBJ whole genome shotgun (WGS) entry which is preliminary data.</text>
</comment>
<dbReference type="PROSITE" id="PS51371">
    <property type="entry name" value="CBS"/>
    <property type="match status" value="2"/>
</dbReference>
<evidence type="ECO:0000256" key="10">
    <source>
        <dbReference type="SAM" id="Phobius"/>
    </source>
</evidence>
<dbReference type="InterPro" id="IPR005170">
    <property type="entry name" value="Transptr-assoc_dom"/>
</dbReference>
<dbReference type="CDD" id="cd04590">
    <property type="entry name" value="CBS_pair_CorC_HlyC_assoc"/>
    <property type="match status" value="1"/>
</dbReference>
<dbReference type="Gene3D" id="3.90.1640.30">
    <property type="match status" value="1"/>
</dbReference>
<sequence length="943" mass="105887">MKIPRWIVSDPPKDFIESLSKELRISTKTAKLLYNRNIKTYEDAERFFCPDFNKLFDPFLILNMNTATSRILKAIENKERIMIYGDYDVDGTTATAMLYTFLQAQQADVIYYINDRETEGYGISSTGAHYAKDHFVSVTISVDCGITAIEQAQVFSDFNIDLIICDHHEPKEILPWALAILNAKQLGCSYPFKELSGCGITFKLIHALLTLLPAHPTLPPHPHELSTYLDFVTLATAADIVDLTDENRILMAMGISKIKQKENLPFIKALADTSQTNLTSLSVTDIVFRFAPRINAAGRLEHAKEAIQLMLSKTYDDALIHAQTLTALNSERQSIQKSTVVEAEHLASTLLPSFPSSIVVYKEGWHIGILGIVAARLVETYYLPAIVLTEHHGVLKGSGRSVRGLNLFHALTECHDVLIQFGGHEMAAGLTIEINQLENFRKKFDSVCNAMLDNEDRKASIYIDAEISLDDITPNFLKTLKRFEPCGPKNNHPVFLSKHAPVFTKPKLLKNEHLKFQVYSSTKKIFDVVGFGFAMMTCKKAFIRQKAAKGDERAINALKLIENANNFLSTIQIGITLIGVLTGMFGGATLAEKLEPTFTGIPLLEPYANAISFSIIGIILTYLSLTLGELVPKRIALYHPDSIALHTAGIMLRIQQFSHPFVVFLARSTDFFLKILFIKKPKSFSGTEKEIIALLQQGQMDGDVLEIEKKIIERVFRLADTSINTFMTPRANVVWIDIHHSIHTIREKLTMSRFSYYPLINEETNDMLGIIATRDIIPLISARKKIDLTKYAIPPLIVSEHSTIISLLTKFKKNNSKLAFVVDEHGAFEGIISSSDILNALVTDPSDQRIGQNVESSIIKRKNGTFLVDGYLPIDEFINYFSLDEIPWTKREGIKTLGGFFLKLYKRIPSEGDTVEWKNTTLEIIDMDGNRIDKVLLTLKNST</sequence>
<proteinExistence type="inferred from homology"/>
<dbReference type="AlphaFoldDB" id="A0AAE0S002"/>
<name>A0AAE0S002_9BIVA</name>
<dbReference type="SUPFAM" id="SSF54631">
    <property type="entry name" value="CBS-domain pair"/>
    <property type="match status" value="1"/>
</dbReference>
<dbReference type="InterPro" id="IPR044751">
    <property type="entry name" value="Ion_transp-like_CBS"/>
</dbReference>
<protein>
    <recommendedName>
        <fullName evidence="15">Single-stranded-DNA-specific exonuclease RecJ</fullName>
    </recommendedName>
</protein>
<dbReference type="Gene3D" id="3.10.310.30">
    <property type="match status" value="1"/>
</dbReference>
<dbReference type="EMBL" id="JAEAOA010001427">
    <property type="protein sequence ID" value="KAK3582574.1"/>
    <property type="molecule type" value="Genomic_DNA"/>
</dbReference>
<dbReference type="InterPro" id="IPR000644">
    <property type="entry name" value="CBS_dom"/>
</dbReference>
<dbReference type="GO" id="GO:0016020">
    <property type="term" value="C:membrane"/>
    <property type="evidence" value="ECO:0007669"/>
    <property type="project" value="UniProtKB-SubCell"/>
</dbReference>
<evidence type="ECO:0008006" key="15">
    <source>
        <dbReference type="Google" id="ProtNLM"/>
    </source>
</evidence>
<dbReference type="SMART" id="SM01091">
    <property type="entry name" value="CorC_HlyC"/>
    <property type="match status" value="1"/>
</dbReference>
<dbReference type="InterPro" id="IPR001667">
    <property type="entry name" value="DDH_dom"/>
</dbReference>
<dbReference type="Pfam" id="PF01595">
    <property type="entry name" value="CNNM"/>
    <property type="match status" value="1"/>
</dbReference>
<dbReference type="SUPFAM" id="SSF56176">
    <property type="entry name" value="FAD-binding/transporter-associated domain-like"/>
    <property type="match status" value="1"/>
</dbReference>
<organism evidence="13 14">
    <name type="scientific">Potamilus streckersoni</name>
    <dbReference type="NCBI Taxonomy" id="2493646"/>
    <lineage>
        <taxon>Eukaryota</taxon>
        <taxon>Metazoa</taxon>
        <taxon>Spiralia</taxon>
        <taxon>Lophotrochozoa</taxon>
        <taxon>Mollusca</taxon>
        <taxon>Bivalvia</taxon>
        <taxon>Autobranchia</taxon>
        <taxon>Heteroconchia</taxon>
        <taxon>Palaeoheterodonta</taxon>
        <taxon>Unionida</taxon>
        <taxon>Unionoidea</taxon>
        <taxon>Unionidae</taxon>
        <taxon>Ambleminae</taxon>
        <taxon>Lampsilini</taxon>
        <taxon>Potamilus</taxon>
    </lineage>
</organism>
<dbReference type="InterPro" id="IPR036318">
    <property type="entry name" value="FAD-bd_PCMH-like_sf"/>
</dbReference>